<dbReference type="Pfam" id="PF13180">
    <property type="entry name" value="PDZ_2"/>
    <property type="match status" value="1"/>
</dbReference>
<dbReference type="SMART" id="SM00228">
    <property type="entry name" value="PDZ"/>
    <property type="match status" value="1"/>
</dbReference>
<dbReference type="GO" id="GO:0030288">
    <property type="term" value="C:outer membrane-bounded periplasmic space"/>
    <property type="evidence" value="ECO:0007669"/>
    <property type="project" value="TreeGrafter"/>
</dbReference>
<sequence length="445" mass="47897">MLRIFTVVLLLSVLLPAYGETPEEDSVLDEKVTAQERLPLKELRLFTQVFEQIRQGYVEEVTDTELLENAIAGLVTGLDPHSTYLKADDYGDLEESATGEYGGLGMEVGADNGMIRVISPIDDTPAFKAGIQAGDLIIEMNDSPVRGIGLQKAIDKLRGEKGTSIKLTIYREGEEGPLTFNIVRDIIQISAVRSLLLERGYGYIRIAQFQASSGEDFVEEVEKLKATSLSRDDSKVQGLKGLVLDLRNNPGGLVSASVKIADALLDGGTVVYTEGRLPSANHRFEAQAGDILNGLPLVVLINGGSASASEIVAGALQDNRRAAILGTQSFGKGSVQTVMPLGDGRAVKLTTARYFTPSGRSIQAEGIVPDIVVERAEIRPYKTPDRVKEADLDGHLESENKTAEEEGSTIDSAEEQQPAIDDNQLYEALNLLKGFHLLGGAGTVD</sequence>
<dbReference type="InterPro" id="IPR004447">
    <property type="entry name" value="Peptidase_S41A"/>
</dbReference>
<dbReference type="InterPro" id="IPR005151">
    <property type="entry name" value="Tail-specific_protease"/>
</dbReference>
<dbReference type="InterPro" id="IPR001478">
    <property type="entry name" value="PDZ"/>
</dbReference>
<evidence type="ECO:0000256" key="5">
    <source>
        <dbReference type="RuleBase" id="RU004404"/>
    </source>
</evidence>
<dbReference type="Gene3D" id="2.30.42.10">
    <property type="match status" value="1"/>
</dbReference>
<dbReference type="Pfam" id="PF03572">
    <property type="entry name" value="Peptidase_S41"/>
    <property type="match status" value="1"/>
</dbReference>
<keyword evidence="3 5" id="KW-0378">Hydrolase</keyword>
<feature type="region of interest" description="Disordered" evidence="6">
    <location>
        <begin position="384"/>
        <end position="421"/>
    </location>
</feature>
<evidence type="ECO:0000256" key="4">
    <source>
        <dbReference type="ARBA" id="ARBA00022825"/>
    </source>
</evidence>
<dbReference type="Pfam" id="PF22694">
    <property type="entry name" value="CtpB_N-like"/>
    <property type="match status" value="1"/>
</dbReference>
<gene>
    <name evidence="9" type="ORF">ABS24_00495</name>
</gene>
<evidence type="ECO:0000256" key="6">
    <source>
        <dbReference type="SAM" id="MobiDB-lite"/>
    </source>
</evidence>
<proteinExistence type="inferred from homology"/>
<evidence type="ECO:0000256" key="2">
    <source>
        <dbReference type="ARBA" id="ARBA00022670"/>
    </source>
</evidence>
<keyword evidence="2 5" id="KW-0645">Protease</keyword>
<evidence type="ECO:0000259" key="8">
    <source>
        <dbReference type="PROSITE" id="PS50106"/>
    </source>
</evidence>
<organism evidence="9 10">
    <name type="scientific">SAR92 bacterium BACL26 MAG-121220-bin70</name>
    <dbReference type="NCBI Taxonomy" id="1655626"/>
    <lineage>
        <taxon>Bacteria</taxon>
        <taxon>Pseudomonadati</taxon>
        <taxon>Pseudomonadota</taxon>
        <taxon>Gammaproteobacteria</taxon>
        <taxon>Cellvibrionales</taxon>
        <taxon>Porticoccaceae</taxon>
        <taxon>SAR92 clade</taxon>
    </lineage>
</organism>
<dbReference type="Gene3D" id="3.90.226.10">
    <property type="entry name" value="2-enoyl-CoA Hydratase, Chain A, domain 1"/>
    <property type="match status" value="1"/>
</dbReference>
<comment type="caution">
    <text evidence="9">The sequence shown here is derived from an EMBL/GenBank/DDBJ whole genome shotgun (WGS) entry which is preliminary data.</text>
</comment>
<keyword evidence="4 5" id="KW-0720">Serine protease</keyword>
<dbReference type="GO" id="GO:0008236">
    <property type="term" value="F:serine-type peptidase activity"/>
    <property type="evidence" value="ECO:0007669"/>
    <property type="project" value="UniProtKB-KW"/>
</dbReference>
<dbReference type="InterPro" id="IPR029045">
    <property type="entry name" value="ClpP/crotonase-like_dom_sf"/>
</dbReference>
<evidence type="ECO:0000313" key="10">
    <source>
        <dbReference type="Proteomes" id="UP000051213"/>
    </source>
</evidence>
<dbReference type="SUPFAM" id="SSF50156">
    <property type="entry name" value="PDZ domain-like"/>
    <property type="match status" value="1"/>
</dbReference>
<dbReference type="PANTHER" id="PTHR32060:SF30">
    <property type="entry name" value="CARBOXY-TERMINAL PROCESSING PROTEASE CTPA"/>
    <property type="match status" value="1"/>
</dbReference>
<dbReference type="EMBL" id="LICA01000064">
    <property type="protein sequence ID" value="KRO96074.1"/>
    <property type="molecule type" value="Genomic_DNA"/>
</dbReference>
<comment type="similarity">
    <text evidence="1 5">Belongs to the peptidase S41A family.</text>
</comment>
<dbReference type="InterPro" id="IPR036034">
    <property type="entry name" value="PDZ_sf"/>
</dbReference>
<dbReference type="GO" id="GO:0004175">
    <property type="term" value="F:endopeptidase activity"/>
    <property type="evidence" value="ECO:0007669"/>
    <property type="project" value="TreeGrafter"/>
</dbReference>
<feature type="chain" id="PRO_5006425332" evidence="7">
    <location>
        <begin position="20"/>
        <end position="445"/>
    </location>
</feature>
<feature type="compositionally biased region" description="Basic and acidic residues" evidence="6">
    <location>
        <begin position="384"/>
        <end position="404"/>
    </location>
</feature>
<evidence type="ECO:0000313" key="9">
    <source>
        <dbReference type="EMBL" id="KRO96074.1"/>
    </source>
</evidence>
<dbReference type="CDD" id="cd06782">
    <property type="entry name" value="cpPDZ_CPP-like"/>
    <property type="match status" value="1"/>
</dbReference>
<dbReference type="InterPro" id="IPR055210">
    <property type="entry name" value="CtpA/B_N"/>
</dbReference>
<feature type="domain" description="PDZ" evidence="8">
    <location>
        <begin position="90"/>
        <end position="158"/>
    </location>
</feature>
<dbReference type="FunFam" id="2.30.42.10:FF:000063">
    <property type="entry name" value="Peptidase, S41 family"/>
    <property type="match status" value="1"/>
</dbReference>
<dbReference type="PROSITE" id="PS50106">
    <property type="entry name" value="PDZ"/>
    <property type="match status" value="1"/>
</dbReference>
<name>A0A0R2UF40_9GAMM</name>
<dbReference type="PANTHER" id="PTHR32060">
    <property type="entry name" value="TAIL-SPECIFIC PROTEASE"/>
    <property type="match status" value="1"/>
</dbReference>
<feature type="compositionally biased region" description="Acidic residues" evidence="6">
    <location>
        <begin position="405"/>
        <end position="414"/>
    </location>
</feature>
<dbReference type="Proteomes" id="UP000051213">
    <property type="component" value="Unassembled WGS sequence"/>
</dbReference>
<dbReference type="NCBIfam" id="TIGR00225">
    <property type="entry name" value="prc"/>
    <property type="match status" value="1"/>
</dbReference>
<protein>
    <submittedName>
        <fullName evidence="9">Peptidase S41</fullName>
    </submittedName>
</protein>
<evidence type="ECO:0000256" key="3">
    <source>
        <dbReference type="ARBA" id="ARBA00022801"/>
    </source>
</evidence>
<feature type="signal peptide" evidence="7">
    <location>
        <begin position="1"/>
        <end position="19"/>
    </location>
</feature>
<dbReference type="SMART" id="SM00245">
    <property type="entry name" value="TSPc"/>
    <property type="match status" value="1"/>
</dbReference>
<dbReference type="GO" id="GO:0007165">
    <property type="term" value="P:signal transduction"/>
    <property type="evidence" value="ECO:0007669"/>
    <property type="project" value="TreeGrafter"/>
</dbReference>
<dbReference type="FunFam" id="3.90.226.10:FF:000029">
    <property type="entry name" value="Peptidase, S41 family"/>
    <property type="match status" value="1"/>
</dbReference>
<reference evidence="9 10" key="1">
    <citation type="submission" date="2015-10" db="EMBL/GenBank/DDBJ databases">
        <title>Metagenome-Assembled Genomes uncover a global brackish microbiome.</title>
        <authorList>
            <person name="Hugerth L.W."/>
            <person name="Larsson J."/>
            <person name="Alneberg J."/>
            <person name="Lindh M.V."/>
            <person name="Legrand C."/>
            <person name="Pinhassi J."/>
            <person name="Andersson A.F."/>
        </authorList>
    </citation>
    <scope>NUCLEOTIDE SEQUENCE [LARGE SCALE GENOMIC DNA]</scope>
    <source>
        <strain evidence="9">BACL26 MAG-121220-bin70</strain>
    </source>
</reference>
<evidence type="ECO:0000256" key="1">
    <source>
        <dbReference type="ARBA" id="ARBA00009179"/>
    </source>
</evidence>
<dbReference type="CDD" id="cd07560">
    <property type="entry name" value="Peptidase_S41_CPP"/>
    <property type="match status" value="1"/>
</dbReference>
<keyword evidence="7" id="KW-0732">Signal</keyword>
<accession>A0A0R2UF40</accession>
<dbReference type="AlphaFoldDB" id="A0A0R2UF40"/>
<evidence type="ECO:0000256" key="7">
    <source>
        <dbReference type="SAM" id="SignalP"/>
    </source>
</evidence>
<dbReference type="GO" id="GO:0006508">
    <property type="term" value="P:proteolysis"/>
    <property type="evidence" value="ECO:0007669"/>
    <property type="project" value="UniProtKB-KW"/>
</dbReference>
<dbReference type="SUPFAM" id="SSF52096">
    <property type="entry name" value="ClpP/crotonase"/>
    <property type="match status" value="1"/>
</dbReference>
<dbReference type="Gene3D" id="3.30.750.44">
    <property type="match status" value="1"/>
</dbReference>